<keyword evidence="2" id="KW-1185">Reference proteome</keyword>
<protein>
    <submittedName>
        <fullName evidence="1">Uncharacterized protein</fullName>
    </submittedName>
</protein>
<organism evidence="1 2">
    <name type="scientific">Mycobacterium heckeshornense</name>
    <dbReference type="NCBI Taxonomy" id="110505"/>
    <lineage>
        <taxon>Bacteria</taxon>
        <taxon>Bacillati</taxon>
        <taxon>Actinomycetota</taxon>
        <taxon>Actinomycetes</taxon>
        <taxon>Mycobacteriales</taxon>
        <taxon>Mycobacteriaceae</taxon>
        <taxon>Mycobacterium</taxon>
    </lineage>
</organism>
<dbReference type="EMBL" id="AP024237">
    <property type="protein sequence ID" value="BCO35956.1"/>
    <property type="molecule type" value="Genomic_DNA"/>
</dbReference>
<evidence type="ECO:0000313" key="1">
    <source>
        <dbReference type="EMBL" id="BCO35956.1"/>
    </source>
</evidence>
<dbReference type="OrthoDB" id="4763853at2"/>
<proteinExistence type="predicted"/>
<name>A0A2G8BDC5_9MYCO</name>
<reference evidence="1 2" key="1">
    <citation type="submission" date="2020-12" db="EMBL/GenBank/DDBJ databases">
        <title>Complete genome sequence of Mycobacterium heckeshornense JCM 15655T, closely related to a pathogenic non-tuberculous mycobacterial species Mycobacterium xenopi.</title>
        <authorList>
            <person name="Yoshida M."/>
            <person name="Fukano H."/>
            <person name="Asakura T."/>
            <person name="Suzuki M."/>
            <person name="Hoshino Y."/>
        </authorList>
    </citation>
    <scope>NUCLEOTIDE SEQUENCE [LARGE SCALE GENOMIC DNA]</scope>
    <source>
        <strain evidence="1 2">JCM 15655</strain>
    </source>
</reference>
<sequence>MRLRLALLGVSAMIGIAAPAYADPGDVATDAAFLTALQQSGITYPSADQAIGAAQAVCTCLNHGESGLELVHDVKTHNPAFTMDAAAQFAAISAKYYCPQQLSKS</sequence>
<dbReference type="InterPro" id="IPR007969">
    <property type="entry name" value="DUF732"/>
</dbReference>
<dbReference type="Proteomes" id="UP000595446">
    <property type="component" value="Chromosome"/>
</dbReference>
<dbReference type="AlphaFoldDB" id="A0A2G8BDC5"/>
<accession>A0A2G8BDC5</accession>
<dbReference type="Pfam" id="PF05305">
    <property type="entry name" value="DUF732"/>
    <property type="match status" value="1"/>
</dbReference>
<evidence type="ECO:0000313" key="2">
    <source>
        <dbReference type="Proteomes" id="UP000595446"/>
    </source>
</evidence>
<gene>
    <name evidence="1" type="ORF">MHEC_23890</name>
</gene>